<feature type="transmembrane region" description="Helical" evidence="6">
    <location>
        <begin position="137"/>
        <end position="155"/>
    </location>
</feature>
<evidence type="ECO:0000256" key="5">
    <source>
        <dbReference type="ARBA" id="ARBA00023136"/>
    </source>
</evidence>
<evidence type="ECO:0000313" key="7">
    <source>
        <dbReference type="EMBL" id="TVW80192.1"/>
    </source>
</evidence>
<accession>A0A558ZS98</accession>
<dbReference type="Proteomes" id="UP000320896">
    <property type="component" value="Unassembled WGS sequence"/>
</dbReference>
<proteinExistence type="inferred from homology"/>
<sequence length="230" mass="24772">MSGAISLFDVISTLIYGAVIAFVLNVPMKKIEQYLVKLKVKAELRRPIAMVLVFLALILIVIALLVLVLPTLAQTISQLGTVLSTVLTQLGKLLGSSEFVTKDMLSTIVSGIQGQSSSISQALIGFLSGLTSNIGNIFSSLMNAFLIIVFTFLFLSSKEHLAAMTSRLLKVFLPEKVVIKLTYIGQVALETYDQFLMSQLIEAVIIGVMIAVGYSVFGIPYGVMTGIFAG</sequence>
<dbReference type="EMBL" id="VMWH01000366">
    <property type="protein sequence ID" value="TVW80192.1"/>
    <property type="molecule type" value="Genomic_DNA"/>
</dbReference>
<comment type="similarity">
    <text evidence="2">Belongs to the autoinducer-2 exporter (AI-2E) (TC 2.A.86) family.</text>
</comment>
<comment type="caution">
    <text evidence="7">The sequence shown here is derived from an EMBL/GenBank/DDBJ whole genome shotgun (WGS) entry which is preliminary data.</text>
</comment>
<feature type="transmembrane region" description="Helical" evidence="6">
    <location>
        <begin position="48"/>
        <end position="69"/>
    </location>
</feature>
<reference evidence="7 8" key="1">
    <citation type="submission" date="2019-07" db="EMBL/GenBank/DDBJ databases">
        <authorList>
            <person name="Mohale T."/>
        </authorList>
    </citation>
    <scope>NUCLEOTIDE SEQUENCE [LARGE SCALE GENOMIC DNA]</scope>
    <source>
        <strain evidence="7 8">NTPn 126</strain>
    </source>
</reference>
<keyword evidence="3 6" id="KW-0812">Transmembrane</keyword>
<gene>
    <name evidence="7" type="ORF">AZJ70_12395</name>
</gene>
<dbReference type="AlphaFoldDB" id="A0A558ZS98"/>
<keyword evidence="4 6" id="KW-1133">Transmembrane helix</keyword>
<dbReference type="InterPro" id="IPR002549">
    <property type="entry name" value="AI-2E-like"/>
</dbReference>
<evidence type="ECO:0000256" key="1">
    <source>
        <dbReference type="ARBA" id="ARBA00004141"/>
    </source>
</evidence>
<organism evidence="7 8">
    <name type="scientific">Streptococcus pneumoniae</name>
    <dbReference type="NCBI Taxonomy" id="1313"/>
    <lineage>
        <taxon>Bacteria</taxon>
        <taxon>Bacillati</taxon>
        <taxon>Bacillota</taxon>
        <taxon>Bacilli</taxon>
        <taxon>Lactobacillales</taxon>
        <taxon>Streptococcaceae</taxon>
        <taxon>Streptococcus</taxon>
    </lineage>
</organism>
<feature type="transmembrane region" description="Helical" evidence="6">
    <location>
        <begin position="200"/>
        <end position="223"/>
    </location>
</feature>
<name>A0A558ZS98_STREE</name>
<feature type="transmembrane region" description="Helical" evidence="6">
    <location>
        <begin position="6"/>
        <end position="27"/>
    </location>
</feature>
<evidence type="ECO:0000256" key="4">
    <source>
        <dbReference type="ARBA" id="ARBA00022989"/>
    </source>
</evidence>
<evidence type="ECO:0000256" key="2">
    <source>
        <dbReference type="ARBA" id="ARBA00009773"/>
    </source>
</evidence>
<dbReference type="Pfam" id="PF01594">
    <property type="entry name" value="AI-2E_transport"/>
    <property type="match status" value="1"/>
</dbReference>
<dbReference type="GO" id="GO:0016020">
    <property type="term" value="C:membrane"/>
    <property type="evidence" value="ECO:0007669"/>
    <property type="project" value="UniProtKB-SubCell"/>
</dbReference>
<comment type="subcellular location">
    <subcellularLocation>
        <location evidence="1">Membrane</location>
        <topology evidence="1">Multi-pass membrane protein</topology>
    </subcellularLocation>
</comment>
<protein>
    <submittedName>
        <fullName evidence="7">AI-2E family transporter</fullName>
    </submittedName>
</protein>
<evidence type="ECO:0000256" key="3">
    <source>
        <dbReference type="ARBA" id="ARBA00022692"/>
    </source>
</evidence>
<evidence type="ECO:0000256" key="6">
    <source>
        <dbReference type="SAM" id="Phobius"/>
    </source>
</evidence>
<feature type="non-terminal residue" evidence="7">
    <location>
        <position position="230"/>
    </location>
</feature>
<evidence type="ECO:0000313" key="8">
    <source>
        <dbReference type="Proteomes" id="UP000320896"/>
    </source>
</evidence>
<keyword evidence="5 6" id="KW-0472">Membrane</keyword>